<dbReference type="GO" id="GO:0006364">
    <property type="term" value="P:rRNA processing"/>
    <property type="evidence" value="ECO:0007669"/>
    <property type="project" value="TreeGrafter"/>
</dbReference>
<reference evidence="3" key="1">
    <citation type="submission" date="2021-02" db="EMBL/GenBank/DDBJ databases">
        <authorList>
            <person name="Nowell W R."/>
        </authorList>
    </citation>
    <scope>NUCLEOTIDE SEQUENCE</scope>
</reference>
<dbReference type="AlphaFoldDB" id="A0A8S2N0K2"/>
<evidence type="ECO:0000256" key="1">
    <source>
        <dbReference type="RuleBase" id="RU364032"/>
    </source>
</evidence>
<dbReference type="PANTHER" id="PTHR17972:SF0">
    <property type="entry name" value="NUCLEOLAR PROTEIN 6"/>
    <property type="match status" value="1"/>
</dbReference>
<dbReference type="PANTHER" id="PTHR17972">
    <property type="entry name" value="NUCLEOLAR RNA-ASSOCIATED PROTEIN"/>
    <property type="match status" value="1"/>
</dbReference>
<dbReference type="GO" id="GO:0032545">
    <property type="term" value="C:CURI complex"/>
    <property type="evidence" value="ECO:0007669"/>
    <property type="project" value="TreeGrafter"/>
</dbReference>
<evidence type="ECO:0000259" key="2">
    <source>
        <dbReference type="Pfam" id="PF17407"/>
    </source>
</evidence>
<comment type="subcellular location">
    <subcellularLocation>
        <location evidence="1">Nucleus</location>
        <location evidence="1">Nucleolus</location>
    </subcellularLocation>
</comment>
<keyword evidence="1" id="KW-0539">Nucleus</keyword>
<dbReference type="GO" id="GO:0032040">
    <property type="term" value="C:small-subunit processome"/>
    <property type="evidence" value="ECO:0007669"/>
    <property type="project" value="TreeGrafter"/>
</dbReference>
<keyword evidence="1" id="KW-0694">RNA-binding</keyword>
<dbReference type="GO" id="GO:0034456">
    <property type="term" value="C:UTP-C complex"/>
    <property type="evidence" value="ECO:0007669"/>
    <property type="project" value="TreeGrafter"/>
</dbReference>
<dbReference type="InterPro" id="IPR035371">
    <property type="entry name" value="Nrap_D6"/>
</dbReference>
<sequence>MFLFRPSLNSYDVIIMLDPLQCPRAYQAVDHVMTEITYTTRKKSVDNDQSIDNNKLLSIVDYDPAQLFVDELRKSYNDQAEFFHDDFGGFAVGILWKPSKNKKPNQDNIDYVKIIDQWKLLGTGIIKEVRTFPERWC</sequence>
<dbReference type="Gene3D" id="3.30.70.3030">
    <property type="match status" value="1"/>
</dbReference>
<dbReference type="EMBL" id="CAJOBJ010003578">
    <property type="protein sequence ID" value="CAF3970459.1"/>
    <property type="molecule type" value="Genomic_DNA"/>
</dbReference>
<accession>A0A8S2N0K2</accession>
<name>A0A8S2N0K2_9BILA</name>
<gene>
    <name evidence="3" type="ORF">GIL414_LOCUS10124</name>
</gene>
<dbReference type="GO" id="GO:0006409">
    <property type="term" value="P:tRNA export from nucleus"/>
    <property type="evidence" value="ECO:0007669"/>
    <property type="project" value="TreeGrafter"/>
</dbReference>
<proteinExistence type="inferred from homology"/>
<evidence type="ECO:0000313" key="4">
    <source>
        <dbReference type="Proteomes" id="UP000681720"/>
    </source>
</evidence>
<dbReference type="InterPro" id="IPR005554">
    <property type="entry name" value="NOL6/Upt22"/>
</dbReference>
<evidence type="ECO:0000313" key="3">
    <source>
        <dbReference type="EMBL" id="CAF3970459.1"/>
    </source>
</evidence>
<dbReference type="GO" id="GO:0003723">
    <property type="term" value="F:RNA binding"/>
    <property type="evidence" value="ECO:0007669"/>
    <property type="project" value="UniProtKB-KW"/>
</dbReference>
<organism evidence="3 4">
    <name type="scientific">Rotaria magnacalcarata</name>
    <dbReference type="NCBI Taxonomy" id="392030"/>
    <lineage>
        <taxon>Eukaryota</taxon>
        <taxon>Metazoa</taxon>
        <taxon>Spiralia</taxon>
        <taxon>Gnathifera</taxon>
        <taxon>Rotifera</taxon>
        <taxon>Eurotatoria</taxon>
        <taxon>Bdelloidea</taxon>
        <taxon>Philodinida</taxon>
        <taxon>Philodinidae</taxon>
        <taxon>Rotaria</taxon>
    </lineage>
</organism>
<dbReference type="Pfam" id="PF17407">
    <property type="entry name" value="Nrap_D6"/>
    <property type="match status" value="1"/>
</dbReference>
<protein>
    <recommendedName>
        <fullName evidence="1">Nucleolar protein 6</fullName>
    </recommendedName>
</protein>
<comment type="caution">
    <text evidence="3">The sequence shown here is derived from an EMBL/GenBank/DDBJ whole genome shotgun (WGS) entry which is preliminary data.</text>
</comment>
<comment type="similarity">
    <text evidence="1">Belongs to the NRAP family.</text>
</comment>
<feature type="domain" description="Nrap protein" evidence="2">
    <location>
        <begin position="8"/>
        <end position="112"/>
    </location>
</feature>
<dbReference type="Proteomes" id="UP000681720">
    <property type="component" value="Unassembled WGS sequence"/>
</dbReference>